<organism evidence="1">
    <name type="scientific">Candidatus Kentrum sp. LFY</name>
    <dbReference type="NCBI Taxonomy" id="2126342"/>
    <lineage>
        <taxon>Bacteria</taxon>
        <taxon>Pseudomonadati</taxon>
        <taxon>Pseudomonadota</taxon>
        <taxon>Gammaproteobacteria</taxon>
        <taxon>Candidatus Kentrum</taxon>
    </lineage>
</organism>
<dbReference type="AlphaFoldDB" id="A0A450W9M9"/>
<reference evidence="1" key="1">
    <citation type="submission" date="2019-02" db="EMBL/GenBank/DDBJ databases">
        <authorList>
            <person name="Gruber-Vodicka R. H."/>
            <person name="Seah K. B. B."/>
        </authorList>
    </citation>
    <scope>NUCLEOTIDE SEQUENCE</scope>
    <source>
        <strain evidence="1">BECK_BY7</strain>
    </source>
</reference>
<gene>
    <name evidence="1" type="ORF">BECKLFY1418C_GA0070996_100442</name>
</gene>
<evidence type="ECO:0000313" key="1">
    <source>
        <dbReference type="EMBL" id="VFK13764.1"/>
    </source>
</evidence>
<protein>
    <submittedName>
        <fullName evidence="1">Uncharacterized protein</fullName>
    </submittedName>
</protein>
<dbReference type="EMBL" id="CAADFN010000004">
    <property type="protein sequence ID" value="VFK13764.1"/>
    <property type="molecule type" value="Genomic_DNA"/>
</dbReference>
<accession>A0A450W9M9</accession>
<proteinExistence type="predicted"/>
<sequence length="96" mass="11301">MRLSLFGLLISRSSSQMSRFYEMPVLLYNRITLHRFEAKLRQRFHCHLDRSRESSFFSTPGFSHGGKQQKNKLFLSLFVEAFPGDGLNHCGKKYRK</sequence>
<name>A0A450W9M9_9GAMM</name>